<evidence type="ECO:0000256" key="7">
    <source>
        <dbReference type="ARBA" id="ARBA00022475"/>
    </source>
</evidence>
<evidence type="ECO:0000256" key="19">
    <source>
        <dbReference type="HAMAP-Rule" id="MF_00719"/>
    </source>
</evidence>
<evidence type="ECO:0000256" key="10">
    <source>
        <dbReference type="ARBA" id="ARBA00022692"/>
    </source>
</evidence>
<dbReference type="PANTHER" id="PTHR34148:SF1">
    <property type="entry name" value="ADENOSYLCOBINAMIDE-GDP RIBAZOLETRANSFERASE"/>
    <property type="match status" value="1"/>
</dbReference>
<keyword evidence="12 19" id="KW-1133">Transmembrane helix</keyword>
<dbReference type="PANTHER" id="PTHR34148">
    <property type="entry name" value="ADENOSYLCOBINAMIDE-GDP RIBAZOLETRANSFERASE"/>
    <property type="match status" value="1"/>
</dbReference>
<keyword evidence="7 19" id="KW-1003">Cell membrane</keyword>
<feature type="transmembrane region" description="Helical" evidence="19">
    <location>
        <begin position="301"/>
        <end position="325"/>
    </location>
</feature>
<comment type="subcellular location">
    <subcellularLocation>
        <location evidence="2 19">Cell membrane</location>
        <topology evidence="2 19">Multi-pass membrane protein</topology>
    </subcellularLocation>
</comment>
<feature type="transmembrane region" description="Helical" evidence="19">
    <location>
        <begin position="171"/>
        <end position="193"/>
    </location>
</feature>
<dbReference type="Proteomes" id="UP000604475">
    <property type="component" value="Unassembled WGS sequence"/>
</dbReference>
<evidence type="ECO:0000256" key="16">
    <source>
        <dbReference type="ARBA" id="ARBA00032853"/>
    </source>
</evidence>
<comment type="function">
    <text evidence="14 19">Joins adenosylcobinamide-GDP and alpha-ribazole to generate adenosylcobalamin (Ado-cobalamin). Also synthesizes adenosylcobalamin 5'-phosphate from adenosylcobinamide-GDP and alpha-ribazole 5'-phosphate.</text>
</comment>
<evidence type="ECO:0000256" key="3">
    <source>
        <dbReference type="ARBA" id="ARBA00004663"/>
    </source>
</evidence>
<feature type="transmembrane region" description="Helical" evidence="19">
    <location>
        <begin position="55"/>
        <end position="72"/>
    </location>
</feature>
<dbReference type="GO" id="GO:0008818">
    <property type="term" value="F:cobalamin 5'-phosphate synthase activity"/>
    <property type="evidence" value="ECO:0007669"/>
    <property type="project" value="UniProtKB-UniRule"/>
</dbReference>
<evidence type="ECO:0000256" key="2">
    <source>
        <dbReference type="ARBA" id="ARBA00004651"/>
    </source>
</evidence>
<evidence type="ECO:0000313" key="21">
    <source>
        <dbReference type="Proteomes" id="UP000604475"/>
    </source>
</evidence>
<evidence type="ECO:0000256" key="5">
    <source>
        <dbReference type="ARBA" id="ARBA00013200"/>
    </source>
</evidence>
<evidence type="ECO:0000256" key="8">
    <source>
        <dbReference type="ARBA" id="ARBA00022573"/>
    </source>
</evidence>
<feature type="transmembrane region" description="Helical" evidence="19">
    <location>
        <begin position="92"/>
        <end position="112"/>
    </location>
</feature>
<protein>
    <recommendedName>
        <fullName evidence="6 19">Adenosylcobinamide-GDP ribazoletransferase</fullName>
        <ecNumber evidence="5 19">2.7.8.26</ecNumber>
    </recommendedName>
    <alternativeName>
        <fullName evidence="16 19">Cobalamin synthase</fullName>
    </alternativeName>
    <alternativeName>
        <fullName evidence="15 19">Cobalamin-5'-phosphate synthase</fullName>
    </alternativeName>
</protein>
<keyword evidence="13 19" id="KW-0472">Membrane</keyword>
<comment type="pathway">
    <text evidence="3 19">Cofactor biosynthesis; adenosylcobalamin biosynthesis; adenosylcobalamin from cob(II)yrinate a,c-diamide: step 7/7.</text>
</comment>
<gene>
    <name evidence="19" type="primary">cobS</name>
    <name evidence="20" type="ORF">I7412_41925</name>
</gene>
<comment type="cofactor">
    <cofactor evidence="1 19">
        <name>Mg(2+)</name>
        <dbReference type="ChEBI" id="CHEBI:18420"/>
    </cofactor>
</comment>
<evidence type="ECO:0000256" key="4">
    <source>
        <dbReference type="ARBA" id="ARBA00010561"/>
    </source>
</evidence>
<dbReference type="EC" id="2.7.8.26" evidence="5 19"/>
<evidence type="ECO:0000256" key="15">
    <source>
        <dbReference type="ARBA" id="ARBA00032605"/>
    </source>
</evidence>
<keyword evidence="9 19" id="KW-0808">Transferase</keyword>
<dbReference type="AlphaFoldDB" id="A0A937RNV8"/>
<feature type="transmembrane region" description="Helical" evidence="19">
    <location>
        <begin position="119"/>
        <end position="138"/>
    </location>
</feature>
<evidence type="ECO:0000256" key="17">
    <source>
        <dbReference type="ARBA" id="ARBA00048623"/>
    </source>
</evidence>
<dbReference type="GO" id="GO:0005886">
    <property type="term" value="C:plasma membrane"/>
    <property type="evidence" value="ECO:0007669"/>
    <property type="project" value="UniProtKB-SubCell"/>
</dbReference>
<keyword evidence="10 19" id="KW-0812">Transmembrane</keyword>
<dbReference type="HAMAP" id="MF_00719">
    <property type="entry name" value="CobS"/>
    <property type="match status" value="1"/>
</dbReference>
<dbReference type="GO" id="GO:0051073">
    <property type="term" value="F:adenosylcobinamide-GDP ribazoletransferase activity"/>
    <property type="evidence" value="ECO:0007669"/>
    <property type="project" value="UniProtKB-UniRule"/>
</dbReference>
<evidence type="ECO:0000256" key="18">
    <source>
        <dbReference type="ARBA" id="ARBA00049504"/>
    </source>
</evidence>
<evidence type="ECO:0000256" key="13">
    <source>
        <dbReference type="ARBA" id="ARBA00023136"/>
    </source>
</evidence>
<accession>A0A937RNV8</accession>
<evidence type="ECO:0000256" key="9">
    <source>
        <dbReference type="ARBA" id="ARBA00022679"/>
    </source>
</evidence>
<keyword evidence="8 19" id="KW-0169">Cobalamin biosynthesis</keyword>
<evidence type="ECO:0000313" key="20">
    <source>
        <dbReference type="EMBL" id="MBL7633605.1"/>
    </source>
</evidence>
<comment type="catalytic activity">
    <reaction evidence="18 19">
        <text>alpha-ribazole 5'-phosphate + adenosylcob(III)inamide-GDP = adenosylcob(III)alamin 5'-phosphate + GMP + H(+)</text>
        <dbReference type="Rhea" id="RHEA:23560"/>
        <dbReference type="ChEBI" id="CHEBI:15378"/>
        <dbReference type="ChEBI" id="CHEBI:57918"/>
        <dbReference type="ChEBI" id="CHEBI:58115"/>
        <dbReference type="ChEBI" id="CHEBI:60487"/>
        <dbReference type="ChEBI" id="CHEBI:60493"/>
        <dbReference type="EC" id="2.7.8.26"/>
    </reaction>
</comment>
<organism evidence="20 21">
    <name type="scientific">Frankia nepalensis</name>
    <dbReference type="NCBI Taxonomy" id="1836974"/>
    <lineage>
        <taxon>Bacteria</taxon>
        <taxon>Bacillati</taxon>
        <taxon>Actinomycetota</taxon>
        <taxon>Actinomycetes</taxon>
        <taxon>Frankiales</taxon>
        <taxon>Frankiaceae</taxon>
        <taxon>Frankia</taxon>
    </lineage>
</organism>
<reference evidence="20" key="1">
    <citation type="submission" date="2020-12" db="EMBL/GenBank/DDBJ databases">
        <title>Genomic characterization of non-nitrogen-fixing Frankia strains.</title>
        <authorList>
            <person name="Carlos-Shanley C."/>
            <person name="Guerra T."/>
            <person name="Hahn D."/>
        </authorList>
    </citation>
    <scope>NUCLEOTIDE SEQUENCE</scope>
    <source>
        <strain evidence="20">CN6</strain>
    </source>
</reference>
<dbReference type="InterPro" id="IPR003805">
    <property type="entry name" value="CobS"/>
</dbReference>
<keyword evidence="11 19" id="KW-0460">Magnesium</keyword>
<evidence type="ECO:0000256" key="14">
    <source>
        <dbReference type="ARBA" id="ARBA00025228"/>
    </source>
</evidence>
<evidence type="ECO:0000256" key="11">
    <source>
        <dbReference type="ARBA" id="ARBA00022842"/>
    </source>
</evidence>
<evidence type="ECO:0000256" key="6">
    <source>
        <dbReference type="ARBA" id="ARBA00015850"/>
    </source>
</evidence>
<dbReference type="GO" id="GO:0009236">
    <property type="term" value="P:cobalamin biosynthetic process"/>
    <property type="evidence" value="ECO:0007669"/>
    <property type="project" value="UniProtKB-UniRule"/>
</dbReference>
<keyword evidence="21" id="KW-1185">Reference proteome</keyword>
<evidence type="ECO:0000256" key="12">
    <source>
        <dbReference type="ARBA" id="ARBA00022989"/>
    </source>
</evidence>
<name>A0A937RNV8_9ACTN</name>
<feature type="transmembrane region" description="Helical" evidence="19">
    <location>
        <begin position="256"/>
        <end position="281"/>
    </location>
</feature>
<comment type="caution">
    <text evidence="20">The sequence shown here is derived from an EMBL/GenBank/DDBJ whole genome shotgun (WGS) entry which is preliminary data.</text>
</comment>
<comment type="similarity">
    <text evidence="4 19">Belongs to the CobS family.</text>
</comment>
<dbReference type="EMBL" id="JAEACQ010000390">
    <property type="protein sequence ID" value="MBL7633605.1"/>
    <property type="molecule type" value="Genomic_DNA"/>
</dbReference>
<proteinExistence type="inferred from homology"/>
<sequence>MPRQGTPAAAGFGRKVGSGVGWVRDRAAGGVTALRARRAETPAASRPRSGTQPSALRALPLALGMFTIAPLPASRTGREELDGGLGGWALRWLPVVGALLALLAWAGSLVFWRGHGGGATFVGAMVWIGLMALLTRGLHLDGLADVADGLGSRRSPEEALSIMRRSDVGPFGVAAVAGALLLQLGGVLTLMGAASRMQGLVLLLTVAATGRLAALDAARPTVPPARPGGFGALVAGTATATARAVAVAVTLVAGTLLLAATAVTFAQALWLPFAVLVGLAAGRAMSWHAVRRLDGVTGDVFGAAIEVTTTATLLALAAVVAWGGLLP</sequence>
<evidence type="ECO:0000256" key="1">
    <source>
        <dbReference type="ARBA" id="ARBA00001946"/>
    </source>
</evidence>
<dbReference type="Pfam" id="PF02654">
    <property type="entry name" value="CobS"/>
    <property type="match status" value="1"/>
</dbReference>
<comment type="catalytic activity">
    <reaction evidence="17 19">
        <text>alpha-ribazole + adenosylcob(III)inamide-GDP = adenosylcob(III)alamin + GMP + H(+)</text>
        <dbReference type="Rhea" id="RHEA:16049"/>
        <dbReference type="ChEBI" id="CHEBI:10329"/>
        <dbReference type="ChEBI" id="CHEBI:15378"/>
        <dbReference type="ChEBI" id="CHEBI:18408"/>
        <dbReference type="ChEBI" id="CHEBI:58115"/>
        <dbReference type="ChEBI" id="CHEBI:60487"/>
        <dbReference type="EC" id="2.7.8.26"/>
    </reaction>
</comment>